<dbReference type="OrthoDB" id="10439869at2759"/>
<evidence type="ECO:0000313" key="1">
    <source>
        <dbReference type="EMBL" id="CAG8758237.1"/>
    </source>
</evidence>
<gene>
    <name evidence="1" type="ORF">DERYTH_LOCUS17552</name>
</gene>
<sequence length="350" mass="39641">MTTITGQINLINNLLGIVDIKLKFIPVSVGNELRIVDTPPSGDKIRKIPFKQDASTTAIVSEIEIRVRPVLNDCNTKDDHTHKYKDSHTNSLEYRTYTAKFDKDISFYNDITLNLTIGDKDTHSDKVTLGVGNTTYTAVLVSIKKYILDMNQNQTKKNVGTEKNVGCPMANNLTFTHKTDNDSTIPQEVSNDSGENWLFRFIHGKDSKKVPLTSKDSEKLSDIFGEKLKKSHDVIPLTLRQLLNFLDDIAPKQKSFLVADGAHIKWSDDTSQINRQVRFVVIRQPARSWIQKLNFCKWHLGVKNLMPSTFTKEMGMNGGGLEVLGMRSIIQLAARPLRWPRQWLIDNEGT</sequence>
<keyword evidence="2" id="KW-1185">Reference proteome</keyword>
<comment type="caution">
    <text evidence="1">The sequence shown here is derived from an EMBL/GenBank/DDBJ whole genome shotgun (WGS) entry which is preliminary data.</text>
</comment>
<dbReference type="AlphaFoldDB" id="A0A9N9NT05"/>
<reference evidence="1" key="1">
    <citation type="submission" date="2021-06" db="EMBL/GenBank/DDBJ databases">
        <authorList>
            <person name="Kallberg Y."/>
            <person name="Tangrot J."/>
            <person name="Rosling A."/>
        </authorList>
    </citation>
    <scope>NUCLEOTIDE SEQUENCE</scope>
    <source>
        <strain evidence="1">MA453B</strain>
    </source>
</reference>
<organism evidence="1 2">
    <name type="scientific">Dentiscutata erythropus</name>
    <dbReference type="NCBI Taxonomy" id="1348616"/>
    <lineage>
        <taxon>Eukaryota</taxon>
        <taxon>Fungi</taxon>
        <taxon>Fungi incertae sedis</taxon>
        <taxon>Mucoromycota</taxon>
        <taxon>Glomeromycotina</taxon>
        <taxon>Glomeromycetes</taxon>
        <taxon>Diversisporales</taxon>
        <taxon>Gigasporaceae</taxon>
        <taxon>Dentiscutata</taxon>
    </lineage>
</organism>
<protein>
    <submittedName>
        <fullName evidence="1">6138_t:CDS:1</fullName>
    </submittedName>
</protein>
<accession>A0A9N9NT05</accession>
<proteinExistence type="predicted"/>
<dbReference type="EMBL" id="CAJVPY010016682">
    <property type="protein sequence ID" value="CAG8758237.1"/>
    <property type="molecule type" value="Genomic_DNA"/>
</dbReference>
<name>A0A9N9NT05_9GLOM</name>
<evidence type="ECO:0000313" key="2">
    <source>
        <dbReference type="Proteomes" id="UP000789405"/>
    </source>
</evidence>
<dbReference type="Proteomes" id="UP000789405">
    <property type="component" value="Unassembled WGS sequence"/>
</dbReference>